<dbReference type="GO" id="GO:0071949">
    <property type="term" value="F:FAD binding"/>
    <property type="evidence" value="ECO:0007669"/>
    <property type="project" value="InterPro"/>
</dbReference>
<gene>
    <name evidence="6" type="ORF">D0Z07_5565</name>
</gene>
<dbReference type="Pfam" id="PF01494">
    <property type="entry name" value="FAD_binding_3"/>
    <property type="match status" value="1"/>
</dbReference>
<keyword evidence="1" id="KW-0285">Flavoprotein</keyword>
<keyword evidence="4" id="KW-0732">Signal</keyword>
<evidence type="ECO:0000259" key="5">
    <source>
        <dbReference type="Pfam" id="PF01494"/>
    </source>
</evidence>
<keyword evidence="3" id="KW-0560">Oxidoreductase</keyword>
<evidence type="ECO:0000256" key="3">
    <source>
        <dbReference type="ARBA" id="ARBA00023002"/>
    </source>
</evidence>
<dbReference type="Gene3D" id="3.50.50.60">
    <property type="entry name" value="FAD/NAD(P)-binding domain"/>
    <property type="match status" value="1"/>
</dbReference>
<keyword evidence="6" id="KW-0503">Monooxygenase</keyword>
<dbReference type="EMBL" id="VNKQ01000010">
    <property type="protein sequence ID" value="KAG0648469.1"/>
    <property type="molecule type" value="Genomic_DNA"/>
</dbReference>
<dbReference type="InterPro" id="IPR051704">
    <property type="entry name" value="FAD_aromatic-hydroxylase"/>
</dbReference>
<evidence type="ECO:0000313" key="7">
    <source>
        <dbReference type="Proteomes" id="UP000785200"/>
    </source>
</evidence>
<dbReference type="PRINTS" id="PR00420">
    <property type="entry name" value="RNGMNOXGNASE"/>
</dbReference>
<dbReference type="AlphaFoldDB" id="A0A9P6VIT5"/>
<feature type="signal peptide" evidence="4">
    <location>
        <begin position="1"/>
        <end position="19"/>
    </location>
</feature>
<comment type="caution">
    <text evidence="6">The sequence shown here is derived from an EMBL/GenBank/DDBJ whole genome shotgun (WGS) entry which is preliminary data.</text>
</comment>
<proteinExistence type="predicted"/>
<evidence type="ECO:0000256" key="2">
    <source>
        <dbReference type="ARBA" id="ARBA00022827"/>
    </source>
</evidence>
<dbReference type="SUPFAM" id="SSF51905">
    <property type="entry name" value="FAD/NAD(P)-binding domain"/>
    <property type="match status" value="1"/>
</dbReference>
<dbReference type="InterPro" id="IPR002938">
    <property type="entry name" value="FAD-bd"/>
</dbReference>
<accession>A0A9P6VIT5</accession>
<dbReference type="PANTHER" id="PTHR46865:SF2">
    <property type="entry name" value="MONOOXYGENASE"/>
    <property type="match status" value="1"/>
</dbReference>
<feature type="domain" description="FAD-binding" evidence="5">
    <location>
        <begin position="5"/>
        <end position="337"/>
    </location>
</feature>
<feature type="chain" id="PRO_5040286279" evidence="4">
    <location>
        <begin position="20"/>
        <end position="421"/>
    </location>
</feature>
<dbReference type="OrthoDB" id="655030at2759"/>
<sequence>MSCLRVLVVGASIAGPTAAYWLAKTGASVTVIERFPQLRTNGQSIDIRTAGVTVMRRMPGMEAAVRAKTTQQEGLSFVHDNGRPYATMKATGEPEQQSLVSEYEIFRGDLAQILYDLTRDDENINYVFGEQIASMQQTEDEPITVRFANGLPTSEYDLVVACDGATSRTRGMGFGCGVRDHILPMNCWAAYFSVEGDLLQGSKIAQSWSTTGGRWLAIGPDPDPSGRSRVGALAIHSRKNHQAMLPFHEATKQGGDAVQRYVSRHFAGAGWRSDEILKGMTDAKDFYAAEIVQVKTPRLHKGRFVLVGDAGYCPSPFSGSGTTLAIAGAYVLAGEIGRHKGDLEAGLRGYEMRMRPLIEDMQKIAPGIPGVFAPQTAWGIWLRNALFSFITWSGIFGWAGKFFAGSLGTDKYALPDYGKAA</sequence>
<evidence type="ECO:0000256" key="4">
    <source>
        <dbReference type="SAM" id="SignalP"/>
    </source>
</evidence>
<name>A0A9P6VIT5_9HELO</name>
<protein>
    <submittedName>
        <fullName evidence="6">Monooxygenase CTB7</fullName>
    </submittedName>
</protein>
<evidence type="ECO:0000313" key="6">
    <source>
        <dbReference type="EMBL" id="KAG0648469.1"/>
    </source>
</evidence>
<dbReference type="InterPro" id="IPR036188">
    <property type="entry name" value="FAD/NAD-bd_sf"/>
</dbReference>
<dbReference type="GO" id="GO:0004497">
    <property type="term" value="F:monooxygenase activity"/>
    <property type="evidence" value="ECO:0007669"/>
    <property type="project" value="UniProtKB-KW"/>
</dbReference>
<dbReference type="PANTHER" id="PTHR46865">
    <property type="entry name" value="OXIDOREDUCTASE-RELATED"/>
    <property type="match status" value="1"/>
</dbReference>
<dbReference type="Proteomes" id="UP000785200">
    <property type="component" value="Unassembled WGS sequence"/>
</dbReference>
<reference evidence="6" key="1">
    <citation type="submission" date="2019-07" db="EMBL/GenBank/DDBJ databases">
        <title>Hyphodiscus hymeniophilus genome sequencing and assembly.</title>
        <authorList>
            <person name="Kramer G."/>
            <person name="Nodwell J."/>
        </authorList>
    </citation>
    <scope>NUCLEOTIDE SEQUENCE</scope>
    <source>
        <strain evidence="6">ATCC 34498</strain>
    </source>
</reference>
<keyword evidence="7" id="KW-1185">Reference proteome</keyword>
<dbReference type="Gene3D" id="3.30.9.10">
    <property type="entry name" value="D-Amino Acid Oxidase, subunit A, domain 2"/>
    <property type="match status" value="1"/>
</dbReference>
<evidence type="ECO:0000256" key="1">
    <source>
        <dbReference type="ARBA" id="ARBA00022630"/>
    </source>
</evidence>
<organism evidence="6 7">
    <name type="scientific">Hyphodiscus hymeniophilus</name>
    <dbReference type="NCBI Taxonomy" id="353542"/>
    <lineage>
        <taxon>Eukaryota</taxon>
        <taxon>Fungi</taxon>
        <taxon>Dikarya</taxon>
        <taxon>Ascomycota</taxon>
        <taxon>Pezizomycotina</taxon>
        <taxon>Leotiomycetes</taxon>
        <taxon>Helotiales</taxon>
        <taxon>Hyphodiscaceae</taxon>
        <taxon>Hyphodiscus</taxon>
    </lineage>
</organism>
<keyword evidence="2" id="KW-0274">FAD</keyword>